<keyword evidence="3" id="KW-1185">Reference proteome</keyword>
<dbReference type="AlphaFoldDB" id="A0A1B8ZYQ3"/>
<feature type="transmembrane region" description="Helical" evidence="1">
    <location>
        <begin position="12"/>
        <end position="32"/>
    </location>
</feature>
<keyword evidence="1" id="KW-0812">Transmembrane</keyword>
<evidence type="ECO:0000256" key="1">
    <source>
        <dbReference type="SAM" id="Phobius"/>
    </source>
</evidence>
<name>A0A1B8ZYQ3_9FLAO</name>
<sequence length="151" mass="17987">MKKSRFLPFLKKFSISTVIIFLLTILQIYWSMGRLADQMSSSCMSCGFLDDAVFMSFLTGIFLSAVFILFNSVQKYFIKYIFEFLLLISIWIFWNYSVFVDRESSWSTYDFQSEMYYTFSQSFFPVIILGFGCILLLHFKEIKDKFISFRK</sequence>
<keyword evidence="1" id="KW-1133">Transmembrane helix</keyword>
<reference evidence="2 3" key="1">
    <citation type="submission" date="2016-07" db="EMBL/GenBank/DDBJ databases">
        <authorList>
            <person name="Jeong J.-J."/>
            <person name="Kim D.W."/>
            <person name="Sang M.K."/>
            <person name="Choi I.-G."/>
            <person name="Kim K.D."/>
        </authorList>
    </citation>
    <scope>NUCLEOTIDE SEQUENCE [LARGE SCALE GENOMIC DNA]</scope>
    <source>
        <strain evidence="2 3">UTM-3</strain>
    </source>
</reference>
<feature type="transmembrane region" description="Helical" evidence="1">
    <location>
        <begin position="52"/>
        <end position="70"/>
    </location>
</feature>
<feature type="transmembrane region" description="Helical" evidence="1">
    <location>
        <begin position="116"/>
        <end position="139"/>
    </location>
</feature>
<evidence type="ECO:0000313" key="2">
    <source>
        <dbReference type="EMBL" id="OCA76703.1"/>
    </source>
</evidence>
<dbReference type="Proteomes" id="UP000092651">
    <property type="component" value="Unassembled WGS sequence"/>
</dbReference>
<feature type="transmembrane region" description="Helical" evidence="1">
    <location>
        <begin position="77"/>
        <end position="96"/>
    </location>
</feature>
<accession>A0A1B8ZYQ3</accession>
<proteinExistence type="predicted"/>
<gene>
    <name evidence="2" type="ORF">BBI01_21930</name>
</gene>
<dbReference type="EMBL" id="MAYH01000003">
    <property type="protein sequence ID" value="OCA76703.1"/>
    <property type="molecule type" value="Genomic_DNA"/>
</dbReference>
<comment type="caution">
    <text evidence="2">The sequence shown here is derived from an EMBL/GenBank/DDBJ whole genome shotgun (WGS) entry which is preliminary data.</text>
</comment>
<keyword evidence="1" id="KW-0472">Membrane</keyword>
<evidence type="ECO:0000313" key="3">
    <source>
        <dbReference type="Proteomes" id="UP000092651"/>
    </source>
</evidence>
<protein>
    <submittedName>
        <fullName evidence="2">Uncharacterized protein</fullName>
    </submittedName>
</protein>
<organism evidence="2 3">
    <name type="scientific">Chryseobacterium artocarpi</name>
    <dbReference type="NCBI Taxonomy" id="1414727"/>
    <lineage>
        <taxon>Bacteria</taxon>
        <taxon>Pseudomonadati</taxon>
        <taxon>Bacteroidota</taxon>
        <taxon>Flavobacteriia</taxon>
        <taxon>Flavobacteriales</taxon>
        <taxon>Weeksellaceae</taxon>
        <taxon>Chryseobacterium group</taxon>
        <taxon>Chryseobacterium</taxon>
    </lineage>
</organism>